<dbReference type="Pfam" id="PF01558">
    <property type="entry name" value="POR"/>
    <property type="match status" value="1"/>
</dbReference>
<dbReference type="PIRSF" id="PIRSF000159">
    <property type="entry name" value="NifJ"/>
    <property type="match status" value="1"/>
</dbReference>
<dbReference type="EMBL" id="JACOGK010000025">
    <property type="protein sequence ID" value="MBC3537376.1"/>
    <property type="molecule type" value="Genomic_DNA"/>
</dbReference>
<dbReference type="InterPro" id="IPR017900">
    <property type="entry name" value="4Fe4S_Fe_S_CS"/>
</dbReference>
<dbReference type="InterPro" id="IPR050722">
    <property type="entry name" value="Pyruvate:ferred/Flavod_OxRd"/>
</dbReference>
<dbReference type="Pfam" id="PF02775">
    <property type="entry name" value="TPP_enzyme_C"/>
    <property type="match status" value="1"/>
</dbReference>
<keyword evidence="2 9" id="KW-0813">Transport</keyword>
<dbReference type="Gene3D" id="3.40.920.10">
    <property type="entry name" value="Pyruvate-ferredoxin oxidoreductase, PFOR, domain III"/>
    <property type="match status" value="1"/>
</dbReference>
<sequence>MLVKKYKSMDGNTAAAYASYAFTDVAAIYPITPSSDMAQHIDEWATEGRKNIFGEVVNVLEMQSEKGASGAVHGSLQAGALTSTYTSSQGLMLMIPNMFKIAGELLPGVFHVASRLVASNGLGIFCDYSDVLTTRPTGFALLSSASVQQVMDLAAVAHLSAIKGRVPFLHFFDGFRTSHEIQKIEVLDYEDLKGLVDMDAVNAFRRNSLNPDHPHVRGTVQNADIHFQQREVTNHYWNDLPDIVEHYMDEIERLTGRRYHLFDYYGADDAERVIICMGSMSQTAEEVVDALTARGEKVGVVTVHLYRPFSLKHFFAVIPKTVKVITALDRVKEINAQAEPLYMDVKTAFYNADVKPIVVGGRIGIGGKDIRPSHINDVFENMKQDAPKDHFTVGIIDDINGTGLPHNEDAIQIKHPQISECKFWGLGSDGTVGANKSAIKIIGDNTNKYAQAYFAYDSKKSGGITVSHLRFGDIPIRLTYLVDQADYVSCSQQSYVYKYNILNGLKKKGIFLLNTIWKPEELEERLPASMKRYLARKEIQFYTLNAVELAREIGLGNRTNMIMQAAFFRLSGIIPIEDAVTYLKNSVQVTYGKKGDDVVDMNFKAIEKGVTELVKIDVPDAWADAVDVKCTTEEAVPAYVKDFLIPVNRLEGDEVPVSGMIPMEDGSYPVGTAAYEKRGVSIFVPKWDAAKCIQCNQCAMVCPHGCIRPILLTAGEKAAAPKAIATKQAVGAANYEFYMAISVLDCTGCQNCVNVCPAKEKALSMQILSEESEEAVLWKYTAGLPQKANPFSKWTVKGSQFEKPLFEFSGACAGCGETPYIKLLTQLYGDRMLVANSAGCAHVFSGSVPASPYTTDAKGHGPAWNSSLFEDTAEFGLGLFSGTQQIQRQMASAARAAIALHLSDELDQVLSDWLDHQHVSEGTRERAETVLAAIRKIENLPKPLQDLADNKDYLVTQSQWLIGGDGWAYDIDYGGLDHVLAQGKNINALVLDTEVYSNTGGQASKSTPFAAIAKFAAGGKATKKKDLGRIFMSYGYIYVAQIAMGADKAQTLKALAEAEAYPGPSIVIAYCPCINHGIKSGMNSSQKEQKKAVECGYWSLYRYNPLLAQEGKNPFSMDSKPPTGNFREFLMNEVRFASLMKVKPDAAEELFKKTEQDAMDKLAYYQSLVSK</sequence>
<dbReference type="SUPFAM" id="SSF53323">
    <property type="entry name" value="Pyruvate-ferredoxin oxidoreductase, PFOR, domain III"/>
    <property type="match status" value="1"/>
</dbReference>
<dbReference type="InterPro" id="IPR002869">
    <property type="entry name" value="Pyrv_flavodox_OxRed_cen"/>
</dbReference>
<evidence type="ECO:0000313" key="12">
    <source>
        <dbReference type="Proteomes" id="UP000606870"/>
    </source>
</evidence>
<keyword evidence="3" id="KW-0004">4Fe-4S</keyword>
<keyword evidence="6 9" id="KW-0560">Oxidoreductase</keyword>
<dbReference type="PANTHER" id="PTHR32154:SF0">
    <property type="entry name" value="PYRUVATE-FLAVODOXIN OXIDOREDUCTASE-RELATED"/>
    <property type="match status" value="1"/>
</dbReference>
<dbReference type="Pfam" id="PF12838">
    <property type="entry name" value="Fer4_7"/>
    <property type="match status" value="1"/>
</dbReference>
<dbReference type="PROSITE" id="PS51379">
    <property type="entry name" value="4FE4S_FER_2"/>
    <property type="match status" value="2"/>
</dbReference>
<feature type="domain" description="4Fe-4S ferredoxin-type" evidence="10">
    <location>
        <begin position="683"/>
        <end position="712"/>
    </location>
</feature>
<keyword evidence="12" id="KW-1185">Reference proteome</keyword>
<keyword evidence="4" id="KW-0479">Metal-binding</keyword>
<dbReference type="SUPFAM" id="SSF52922">
    <property type="entry name" value="TK C-terminal domain-like"/>
    <property type="match status" value="1"/>
</dbReference>
<dbReference type="InterPro" id="IPR002880">
    <property type="entry name" value="Pyrv_Fd/Flavodoxin_OxRdtase_N"/>
</dbReference>
<dbReference type="RefSeq" id="WP_186503685.1">
    <property type="nucleotide sequence ID" value="NZ_JACOGK010000025.1"/>
</dbReference>
<protein>
    <submittedName>
        <fullName evidence="11">Pyruvate:ferredoxin (Flavodoxin) oxidoreductase</fullName>
    </submittedName>
</protein>
<evidence type="ECO:0000256" key="9">
    <source>
        <dbReference type="PIRNR" id="PIRNR000159"/>
    </source>
</evidence>
<evidence type="ECO:0000256" key="3">
    <source>
        <dbReference type="ARBA" id="ARBA00022485"/>
    </source>
</evidence>
<dbReference type="InterPro" id="IPR019752">
    <property type="entry name" value="Pyrv/ketoisovalerate_OxRed_cat"/>
</dbReference>
<dbReference type="CDD" id="cd07034">
    <property type="entry name" value="TPP_PYR_PFOR_IOR-alpha_like"/>
    <property type="match status" value="1"/>
</dbReference>
<reference evidence="11 12" key="1">
    <citation type="submission" date="2020-08" db="EMBL/GenBank/DDBJ databases">
        <authorList>
            <person name="Liu C."/>
            <person name="Sun Q."/>
        </authorList>
    </citation>
    <scope>NUCLEOTIDE SEQUENCE [LARGE SCALE GENOMIC DNA]</scope>
    <source>
        <strain evidence="11 12">NSJ-59</strain>
    </source>
</reference>
<keyword evidence="11" id="KW-0670">Pyruvate</keyword>
<evidence type="ECO:0000256" key="7">
    <source>
        <dbReference type="ARBA" id="ARBA00023004"/>
    </source>
</evidence>
<evidence type="ECO:0000256" key="1">
    <source>
        <dbReference type="ARBA" id="ARBA00009032"/>
    </source>
</evidence>
<evidence type="ECO:0000259" key="10">
    <source>
        <dbReference type="PROSITE" id="PS51379"/>
    </source>
</evidence>
<dbReference type="InterPro" id="IPR037112">
    <property type="entry name" value="Pyrv-flavodox_OxR_EKR_sf"/>
</dbReference>
<dbReference type="CDD" id="cd03377">
    <property type="entry name" value="TPP_PFOR_PNO"/>
    <property type="match status" value="1"/>
</dbReference>
<keyword evidence="8" id="KW-0411">Iron-sulfur</keyword>
<dbReference type="InterPro" id="IPR029061">
    <property type="entry name" value="THDP-binding"/>
</dbReference>
<dbReference type="InterPro" id="IPR009014">
    <property type="entry name" value="Transketo_C/PFOR_II"/>
</dbReference>
<evidence type="ECO:0000256" key="8">
    <source>
        <dbReference type="ARBA" id="ARBA00023014"/>
    </source>
</evidence>
<dbReference type="InterPro" id="IPR019456">
    <property type="entry name" value="Pyrv-flavodox_OxRtase_EKR"/>
</dbReference>
<dbReference type="NCBIfam" id="TIGR02176">
    <property type="entry name" value="pyruv_ox_red"/>
    <property type="match status" value="1"/>
</dbReference>
<dbReference type="InterPro" id="IPR017896">
    <property type="entry name" value="4Fe4S_Fe-S-bd"/>
</dbReference>
<evidence type="ECO:0000256" key="2">
    <source>
        <dbReference type="ARBA" id="ARBA00022448"/>
    </source>
</evidence>
<evidence type="ECO:0000313" key="11">
    <source>
        <dbReference type="EMBL" id="MBC3537376.1"/>
    </source>
</evidence>
<evidence type="ECO:0000256" key="4">
    <source>
        <dbReference type="ARBA" id="ARBA00022723"/>
    </source>
</evidence>
<dbReference type="Gene3D" id="4.10.780.10">
    <property type="entry name" value="Pyruvate-flavodoxin oxidoreductase, EKR domain"/>
    <property type="match status" value="1"/>
</dbReference>
<organism evidence="11 12">
    <name type="scientific">Megasphaera hominis</name>
    <dbReference type="NCBI Taxonomy" id="159836"/>
    <lineage>
        <taxon>Bacteria</taxon>
        <taxon>Bacillati</taxon>
        <taxon>Bacillota</taxon>
        <taxon>Negativicutes</taxon>
        <taxon>Veillonellales</taxon>
        <taxon>Veillonellaceae</taxon>
        <taxon>Megasphaera</taxon>
    </lineage>
</organism>
<dbReference type="InterPro" id="IPR011766">
    <property type="entry name" value="TPP_enzyme_TPP-bd"/>
</dbReference>
<dbReference type="Pfam" id="PF10371">
    <property type="entry name" value="EKR"/>
    <property type="match status" value="1"/>
</dbReference>
<dbReference type="Pfam" id="PF17147">
    <property type="entry name" value="PFOR_II"/>
    <property type="match status" value="1"/>
</dbReference>
<gene>
    <name evidence="11" type="primary">nifJ</name>
    <name evidence="11" type="ORF">H8J70_08940</name>
</gene>
<keyword evidence="7" id="KW-0408">Iron</keyword>
<proteinExistence type="inferred from homology"/>
<dbReference type="Gene3D" id="3.40.50.920">
    <property type="match status" value="1"/>
</dbReference>
<accession>A0ABR6VJB8</accession>
<dbReference type="PANTHER" id="PTHR32154">
    <property type="entry name" value="PYRUVATE-FLAVODOXIN OXIDOREDUCTASE-RELATED"/>
    <property type="match status" value="1"/>
</dbReference>
<dbReference type="Gene3D" id="3.30.70.20">
    <property type="match status" value="1"/>
</dbReference>
<dbReference type="PROSITE" id="PS00198">
    <property type="entry name" value="4FE4S_FER_1"/>
    <property type="match status" value="2"/>
</dbReference>
<evidence type="ECO:0000256" key="6">
    <source>
        <dbReference type="ARBA" id="ARBA00023002"/>
    </source>
</evidence>
<dbReference type="SUPFAM" id="SSF54862">
    <property type="entry name" value="4Fe-4S ferredoxins"/>
    <property type="match status" value="1"/>
</dbReference>
<dbReference type="Proteomes" id="UP000606870">
    <property type="component" value="Unassembled WGS sequence"/>
</dbReference>
<feature type="domain" description="4Fe-4S ferredoxin-type" evidence="10">
    <location>
        <begin position="737"/>
        <end position="768"/>
    </location>
</feature>
<dbReference type="Pfam" id="PF01855">
    <property type="entry name" value="POR_N"/>
    <property type="match status" value="1"/>
</dbReference>
<name>A0ABR6VJB8_9FIRM</name>
<dbReference type="SUPFAM" id="SSF52518">
    <property type="entry name" value="Thiamin diphosphate-binding fold (THDP-binding)"/>
    <property type="match status" value="2"/>
</dbReference>
<dbReference type="Gene3D" id="3.40.50.970">
    <property type="match status" value="2"/>
</dbReference>
<dbReference type="SMART" id="SM00890">
    <property type="entry name" value="EKR"/>
    <property type="match status" value="1"/>
</dbReference>
<dbReference type="InterPro" id="IPR011895">
    <property type="entry name" value="Pyrv_flavodox_OxRed"/>
</dbReference>
<dbReference type="InterPro" id="IPR033412">
    <property type="entry name" value="PFOR_II"/>
</dbReference>
<evidence type="ECO:0000256" key="5">
    <source>
        <dbReference type="ARBA" id="ARBA00022982"/>
    </source>
</evidence>
<comment type="caution">
    <text evidence="11">The sequence shown here is derived from an EMBL/GenBank/DDBJ whole genome shotgun (WGS) entry which is preliminary data.</text>
</comment>
<comment type="similarity">
    <text evidence="1 9">Belongs to the pyruvate:ferredoxin/flavodoxin oxidoreductase family.</text>
</comment>
<keyword evidence="5 9" id="KW-0249">Electron transport</keyword>